<keyword evidence="7" id="KW-0963">Cytoplasm</keyword>
<evidence type="ECO:0000256" key="6">
    <source>
        <dbReference type="ARBA" id="ARBA00018857"/>
    </source>
</evidence>
<keyword evidence="10" id="KW-0548">Nucleotidyltransferase</keyword>
<keyword evidence="9" id="KW-0808">Transferase</keyword>
<keyword evidence="8" id="KW-0344">Guanine-nucleotide releasing factor</keyword>
<evidence type="ECO:0000259" key="14">
    <source>
        <dbReference type="Pfam" id="PF26217"/>
    </source>
</evidence>
<evidence type="ECO:0000256" key="1">
    <source>
        <dbReference type="ARBA" id="ARBA00000063"/>
    </source>
</evidence>
<keyword evidence="16" id="KW-1185">Reference proteome</keyword>
<dbReference type="Proteomes" id="UP000288216">
    <property type="component" value="Unassembled WGS sequence"/>
</dbReference>
<dbReference type="GO" id="GO:0000166">
    <property type="term" value="F:nucleotide binding"/>
    <property type="evidence" value="ECO:0007669"/>
    <property type="project" value="UniProtKB-KW"/>
</dbReference>
<evidence type="ECO:0000256" key="10">
    <source>
        <dbReference type="ARBA" id="ARBA00022695"/>
    </source>
</evidence>
<accession>A0A401P1W8</accession>
<evidence type="ECO:0000256" key="5">
    <source>
        <dbReference type="ARBA" id="ARBA00012507"/>
    </source>
</evidence>
<gene>
    <name evidence="15" type="ORF">scyTo_0013660</name>
</gene>
<protein>
    <recommendedName>
        <fullName evidence="6">GDP-D-glucose phosphorylase 1</fullName>
        <ecNumber evidence="5">2.7.7.78</ecNumber>
    </recommendedName>
</protein>
<feature type="domain" description="GDPGP1-like N-terminal" evidence="14">
    <location>
        <begin position="44"/>
        <end position="207"/>
    </location>
</feature>
<dbReference type="GO" id="GO:0006006">
    <property type="term" value="P:glucose metabolic process"/>
    <property type="evidence" value="ECO:0007669"/>
    <property type="project" value="TreeGrafter"/>
</dbReference>
<comment type="subcellular location">
    <subcellularLocation>
        <location evidence="3">Cytoplasm</location>
    </subcellularLocation>
</comment>
<organism evidence="15 16">
    <name type="scientific">Scyliorhinus torazame</name>
    <name type="common">Cloudy catshark</name>
    <name type="synonym">Catulus torazame</name>
    <dbReference type="NCBI Taxonomy" id="75743"/>
    <lineage>
        <taxon>Eukaryota</taxon>
        <taxon>Metazoa</taxon>
        <taxon>Chordata</taxon>
        <taxon>Craniata</taxon>
        <taxon>Vertebrata</taxon>
        <taxon>Chondrichthyes</taxon>
        <taxon>Elasmobranchii</taxon>
        <taxon>Galeomorphii</taxon>
        <taxon>Galeoidea</taxon>
        <taxon>Carcharhiniformes</taxon>
        <taxon>Scyliorhinidae</taxon>
        <taxon>Scyliorhinus</taxon>
    </lineage>
</organism>
<dbReference type="PANTHER" id="PTHR20884:SF8">
    <property type="entry name" value="GDP-D-GLUCOSE PHOSPHORYLASE 1"/>
    <property type="match status" value="1"/>
</dbReference>
<dbReference type="OMA" id="GIQWPRT"/>
<keyword evidence="11" id="KW-0547">Nucleotide-binding</keyword>
<dbReference type="EMBL" id="BFAA01007078">
    <property type="protein sequence ID" value="GCB67139.1"/>
    <property type="molecule type" value="Genomic_DNA"/>
</dbReference>
<dbReference type="InterPro" id="IPR026506">
    <property type="entry name" value="GDPGP"/>
</dbReference>
<dbReference type="GO" id="GO:0005085">
    <property type="term" value="F:guanyl-nucleotide exchange factor activity"/>
    <property type="evidence" value="ECO:0007669"/>
    <property type="project" value="UniProtKB-KW"/>
</dbReference>
<dbReference type="GO" id="GO:0005737">
    <property type="term" value="C:cytoplasm"/>
    <property type="evidence" value="ECO:0007669"/>
    <property type="project" value="UniProtKB-SubCell"/>
</dbReference>
<dbReference type="GO" id="GO:0080048">
    <property type="term" value="F:GDP-D-glucose phosphorylase activity"/>
    <property type="evidence" value="ECO:0007669"/>
    <property type="project" value="UniProtKB-EC"/>
</dbReference>
<evidence type="ECO:0000313" key="16">
    <source>
        <dbReference type="Proteomes" id="UP000288216"/>
    </source>
</evidence>
<dbReference type="OrthoDB" id="417175at2759"/>
<comment type="function">
    <text evidence="2">Specific and highly efficient GDP-D-glucose phosphorylase regulating the levels of GDP-D-glucose in cells.</text>
</comment>
<evidence type="ECO:0000256" key="9">
    <source>
        <dbReference type="ARBA" id="ARBA00022679"/>
    </source>
</evidence>
<comment type="caution">
    <text evidence="15">The sequence shown here is derived from an EMBL/GenBank/DDBJ whole genome shotgun (WGS) entry which is preliminary data.</text>
</comment>
<dbReference type="InterPro" id="IPR058865">
    <property type="entry name" value="GDPGP1_C"/>
</dbReference>
<dbReference type="InterPro" id="IPR058866">
    <property type="entry name" value="GDPGP1_N"/>
</dbReference>
<evidence type="ECO:0000256" key="8">
    <source>
        <dbReference type="ARBA" id="ARBA00022658"/>
    </source>
</evidence>
<dbReference type="GO" id="GO:0016787">
    <property type="term" value="F:hydrolase activity"/>
    <property type="evidence" value="ECO:0007669"/>
    <property type="project" value="UniProtKB-KW"/>
</dbReference>
<evidence type="ECO:0000256" key="12">
    <source>
        <dbReference type="ARBA" id="ARBA00022801"/>
    </source>
</evidence>
<evidence type="ECO:0000256" key="11">
    <source>
        <dbReference type="ARBA" id="ARBA00022741"/>
    </source>
</evidence>
<keyword evidence="12" id="KW-0378">Hydrolase</keyword>
<evidence type="ECO:0000256" key="7">
    <source>
        <dbReference type="ARBA" id="ARBA00022490"/>
    </source>
</evidence>
<dbReference type="STRING" id="75743.A0A401P1W8"/>
<evidence type="ECO:0000256" key="3">
    <source>
        <dbReference type="ARBA" id="ARBA00004496"/>
    </source>
</evidence>
<evidence type="ECO:0000313" key="15">
    <source>
        <dbReference type="EMBL" id="GCB67139.1"/>
    </source>
</evidence>
<evidence type="ECO:0000256" key="4">
    <source>
        <dbReference type="ARBA" id="ARBA00006451"/>
    </source>
</evidence>
<dbReference type="AlphaFoldDB" id="A0A401P1W8"/>
<dbReference type="EC" id="2.7.7.78" evidence="5"/>
<evidence type="ECO:0000259" key="13">
    <source>
        <dbReference type="Pfam" id="PF26216"/>
    </source>
</evidence>
<comment type="catalytic activity">
    <reaction evidence="1">
        <text>GDP-alpha-D-glucose + phosphate = alpha-D-glucose 1-phosphate + GDP + H(+)</text>
        <dbReference type="Rhea" id="RHEA:30387"/>
        <dbReference type="ChEBI" id="CHEBI:15378"/>
        <dbReference type="ChEBI" id="CHEBI:43474"/>
        <dbReference type="ChEBI" id="CHEBI:58189"/>
        <dbReference type="ChEBI" id="CHEBI:58601"/>
        <dbReference type="ChEBI" id="CHEBI:62230"/>
        <dbReference type="EC" id="2.7.7.78"/>
    </reaction>
</comment>
<dbReference type="PANTHER" id="PTHR20884">
    <property type="entry name" value="GDP-D-GLUCOSE PHOSPHORYLASE 1"/>
    <property type="match status" value="1"/>
</dbReference>
<dbReference type="Pfam" id="PF26217">
    <property type="entry name" value="GDPGP1_N"/>
    <property type="match status" value="1"/>
</dbReference>
<proteinExistence type="inferred from homology"/>
<evidence type="ECO:0000256" key="2">
    <source>
        <dbReference type="ARBA" id="ARBA00003049"/>
    </source>
</evidence>
<name>A0A401P1W8_SCYTO</name>
<feature type="domain" description="GDPGP1-like C-terminal" evidence="13">
    <location>
        <begin position="244"/>
        <end position="374"/>
    </location>
</feature>
<dbReference type="Pfam" id="PF26216">
    <property type="entry name" value="GDPGP1_C"/>
    <property type="match status" value="1"/>
</dbReference>
<comment type="similarity">
    <text evidence="4">Belongs to the GDPGP1 family.</text>
</comment>
<sequence length="375" mass="41079">MAAPREEDPDGGPALPWAQAPVFSYSERDLIRSGVRWGGAAGSRFDAALRSAWDQRMSAGCFRYRLPSAGLPSRRLPGPRRFLAQLNPQRATERRPPQDIRSLRQPFEPERFNFTRIPAREVVFRLRREAGAEAQAEAVLVINVSPLERGHVLLLPEAARGLPQLLTREAAMRALELLFLSADPGLRLGFNSLGAAASVNHLHLHAYYLGQSLGLESAPSRPLLAPPAAGGRRFLPVHLLSEPPGRGLLLYTDGGDLARAALTLHALCALLLRRSLAHNLFLCRGCPPGLPPARPACRLGVRAVLWPRAARFGPKPLGQPFAVALCELAGHLPVYNPQDYRSLTEARVLDALGSHLLPEEQFSQLLEDVSQMLKE</sequence>
<reference evidence="15 16" key="1">
    <citation type="journal article" date="2018" name="Nat. Ecol. Evol.">
        <title>Shark genomes provide insights into elasmobranch evolution and the origin of vertebrates.</title>
        <authorList>
            <person name="Hara Y"/>
            <person name="Yamaguchi K"/>
            <person name="Onimaru K"/>
            <person name="Kadota M"/>
            <person name="Koyanagi M"/>
            <person name="Keeley SD"/>
            <person name="Tatsumi K"/>
            <person name="Tanaka K"/>
            <person name="Motone F"/>
            <person name="Kageyama Y"/>
            <person name="Nozu R"/>
            <person name="Adachi N"/>
            <person name="Nishimura O"/>
            <person name="Nakagawa R"/>
            <person name="Tanegashima C"/>
            <person name="Kiyatake I"/>
            <person name="Matsumoto R"/>
            <person name="Murakumo K"/>
            <person name="Nishida K"/>
            <person name="Terakita A"/>
            <person name="Kuratani S"/>
            <person name="Sato K"/>
            <person name="Hyodo S Kuraku.S."/>
        </authorList>
    </citation>
    <scope>NUCLEOTIDE SEQUENCE [LARGE SCALE GENOMIC DNA]</scope>
</reference>